<evidence type="ECO:0000256" key="2">
    <source>
        <dbReference type="ARBA" id="ARBA00010596"/>
    </source>
</evidence>
<dbReference type="VEuPathDB" id="MicrosporidiaDB:NBO_72g0013"/>
<evidence type="ECO:0000256" key="4">
    <source>
        <dbReference type="ARBA" id="ARBA00022989"/>
    </source>
</evidence>
<evidence type="ECO:0000313" key="8">
    <source>
        <dbReference type="EMBL" id="ABO69726.1"/>
    </source>
</evidence>
<feature type="domain" description="Yip1" evidence="7">
    <location>
        <begin position="53"/>
        <end position="194"/>
    </location>
</feature>
<dbReference type="PANTHER" id="PTHR21236:SF2">
    <property type="entry name" value="PROTEIN YIPF"/>
    <property type="match status" value="1"/>
</dbReference>
<dbReference type="InterPro" id="IPR006977">
    <property type="entry name" value="Yip1_dom"/>
</dbReference>
<dbReference type="GO" id="GO:0048280">
    <property type="term" value="P:vesicle fusion with Golgi apparatus"/>
    <property type="evidence" value="ECO:0007669"/>
    <property type="project" value="TreeGrafter"/>
</dbReference>
<dbReference type="InterPro" id="IPR045231">
    <property type="entry name" value="Yip1/4-like"/>
</dbReference>
<accession>A5JEL5</accession>
<keyword evidence="4 6" id="KW-1133">Transmembrane helix</keyword>
<comment type="subcellular location">
    <subcellularLocation>
        <location evidence="6">Golgi apparatus membrane</location>
        <topology evidence="6">Multi-pass membrane protein</topology>
    </subcellularLocation>
    <subcellularLocation>
        <location evidence="1">Membrane</location>
        <topology evidence="1">Multi-pass membrane protein</topology>
    </subcellularLocation>
</comment>
<evidence type="ECO:0000256" key="5">
    <source>
        <dbReference type="ARBA" id="ARBA00023136"/>
    </source>
</evidence>
<evidence type="ECO:0000259" key="7">
    <source>
        <dbReference type="Pfam" id="PF04893"/>
    </source>
</evidence>
<dbReference type="Pfam" id="PF04893">
    <property type="entry name" value="Yip1"/>
    <property type="match status" value="1"/>
</dbReference>
<evidence type="ECO:0000256" key="3">
    <source>
        <dbReference type="ARBA" id="ARBA00022692"/>
    </source>
</evidence>
<dbReference type="GO" id="GO:0000139">
    <property type="term" value="C:Golgi membrane"/>
    <property type="evidence" value="ECO:0007669"/>
    <property type="project" value="UniProtKB-SubCell"/>
</dbReference>
<evidence type="ECO:0000256" key="1">
    <source>
        <dbReference type="ARBA" id="ARBA00004141"/>
    </source>
</evidence>
<dbReference type="PANTHER" id="PTHR21236">
    <property type="entry name" value="GOLGI MEMBRANE PROTEIN YIP1"/>
    <property type="match status" value="1"/>
</dbReference>
<comment type="similarity">
    <text evidence="2 6">Belongs to the YIP1 family.</text>
</comment>
<proteinExistence type="inferred from homology"/>
<keyword evidence="3 6" id="KW-0812">Transmembrane</keyword>
<feature type="transmembrane region" description="Helical" evidence="6">
    <location>
        <begin position="123"/>
        <end position="144"/>
    </location>
</feature>
<organism evidence="8">
    <name type="scientific">Nosema bombycis</name>
    <name type="common">Microsporidian parasite</name>
    <name type="synonym">Pebrine of silkworm</name>
    <dbReference type="NCBI Taxonomy" id="27978"/>
    <lineage>
        <taxon>Eukaryota</taxon>
        <taxon>Fungi</taxon>
        <taxon>Fungi incertae sedis</taxon>
        <taxon>Microsporidia</taxon>
        <taxon>Nosematidae</taxon>
        <taxon>Nosema</taxon>
    </lineage>
</organism>
<evidence type="ECO:0000256" key="6">
    <source>
        <dbReference type="RuleBase" id="RU361264"/>
    </source>
</evidence>
<dbReference type="GO" id="GO:0006888">
    <property type="term" value="P:endoplasmic reticulum to Golgi vesicle-mediated transport"/>
    <property type="evidence" value="ECO:0007669"/>
    <property type="project" value="InterPro"/>
</dbReference>
<feature type="transmembrane region" description="Helical" evidence="6">
    <location>
        <begin position="67"/>
        <end position="85"/>
    </location>
</feature>
<feature type="transmembrane region" description="Helical" evidence="6">
    <location>
        <begin position="91"/>
        <end position="111"/>
    </location>
</feature>
<dbReference type="EMBL" id="EF103588">
    <property type="protein sequence ID" value="ABO69726.1"/>
    <property type="molecule type" value="Genomic_DNA"/>
</dbReference>
<protein>
    <recommendedName>
        <fullName evidence="6">Protein YIP</fullName>
    </recommendedName>
</protein>
<name>A5JEL5_NOSBO</name>
<dbReference type="AlphaFoldDB" id="A5JEL5"/>
<keyword evidence="5 6" id="KW-0472">Membrane</keyword>
<sequence>MDFEKQKEIYTDKIDFKKALTGSLIDEPHLLEELGINFNTIKKESGLIFKVFSPGDIKVSFIDDADMSGPVLFLSLFTLCLFINYKAHFGYIYLISLMGVLSIYFLLNVVDKVSIGLLQCCSVLGYAFIPMTIFSFVNLFFNWFGSPVKIVMGILFALWSSWISTTVFILYLGLVNKRLVVWYPLMLLYGCFSLLVVF</sequence>
<dbReference type="OMA" id="HIRAKSM"/>
<dbReference type="GO" id="GO:0005802">
    <property type="term" value="C:trans-Golgi network"/>
    <property type="evidence" value="ECO:0007669"/>
    <property type="project" value="TreeGrafter"/>
</dbReference>
<reference evidence="8" key="1">
    <citation type="journal article" date="2007" name="J. Eukaryot. Microbiol.">
        <title>A complete Sec61 complex in Nosema bombycis and its comparative genomics analyses.</title>
        <authorList>
            <person name="Wu Z."/>
            <person name="Li Y."/>
            <person name="Pan G."/>
            <person name="Li C."/>
            <person name="Hu J."/>
            <person name="Liu H."/>
            <person name="Zhou Z."/>
            <person name="Xiang Z."/>
        </authorList>
    </citation>
    <scope>NUCLEOTIDE SEQUENCE</scope>
</reference>
<feature type="transmembrane region" description="Helical" evidence="6">
    <location>
        <begin position="150"/>
        <end position="172"/>
    </location>
</feature>
<feature type="transmembrane region" description="Helical" evidence="6">
    <location>
        <begin position="179"/>
        <end position="197"/>
    </location>
</feature>